<dbReference type="EMBL" id="JACOPL010000004">
    <property type="protein sequence ID" value="MBC5724953.1"/>
    <property type="molecule type" value="Genomic_DNA"/>
</dbReference>
<feature type="domain" description="CpXC" evidence="1">
    <location>
        <begin position="3"/>
        <end position="117"/>
    </location>
</feature>
<dbReference type="Proteomes" id="UP000606499">
    <property type="component" value="Unassembled WGS sequence"/>
</dbReference>
<comment type="caution">
    <text evidence="2">The sequence shown here is derived from an EMBL/GenBank/DDBJ whole genome shotgun (WGS) entry which is preliminary data.</text>
</comment>
<dbReference type="Pfam" id="PF14353">
    <property type="entry name" value="CpXC"/>
    <property type="match status" value="1"/>
</dbReference>
<evidence type="ECO:0000313" key="2">
    <source>
        <dbReference type="EMBL" id="MBC5724953.1"/>
    </source>
</evidence>
<organism evidence="2 3">
    <name type="scientific">Agathobaculum faecis</name>
    <dbReference type="NCBI Taxonomy" id="2763013"/>
    <lineage>
        <taxon>Bacteria</taxon>
        <taxon>Bacillati</taxon>
        <taxon>Bacillota</taxon>
        <taxon>Clostridia</taxon>
        <taxon>Eubacteriales</taxon>
        <taxon>Butyricicoccaceae</taxon>
        <taxon>Agathobaculum</taxon>
    </lineage>
</organism>
<evidence type="ECO:0000259" key="1">
    <source>
        <dbReference type="Pfam" id="PF14353"/>
    </source>
</evidence>
<dbReference type="InterPro" id="IPR025682">
    <property type="entry name" value="CpXC_dom"/>
</dbReference>
<keyword evidence="3" id="KW-1185">Reference proteome</keyword>
<name>A0A923LUK4_9FIRM</name>
<gene>
    <name evidence="2" type="ORF">H8S45_05705</name>
</gene>
<protein>
    <submittedName>
        <fullName evidence="2">CpXC domain-containing protein</fullName>
    </submittedName>
</protein>
<evidence type="ECO:0000313" key="3">
    <source>
        <dbReference type="Proteomes" id="UP000606499"/>
    </source>
</evidence>
<reference evidence="2" key="1">
    <citation type="submission" date="2020-08" db="EMBL/GenBank/DDBJ databases">
        <title>Genome public.</title>
        <authorList>
            <person name="Liu C."/>
            <person name="Sun Q."/>
        </authorList>
    </citation>
    <scope>NUCLEOTIDE SEQUENCE</scope>
    <source>
        <strain evidence="2">NSJ-28</strain>
    </source>
</reference>
<accession>A0A923LUK4</accession>
<sequence length="203" mass="23211">MTVTCPHCQAETDHKMLDHINIDRNPELRAKVQDLSCFRVACPNCGETVLVVYPCLYHDMSNQFMVWLWPEEGEAPRAEFDPLAGYTLRIVDSMNAFREKINILEHGLDDRTVEIMKLLLFTQLDHDLDVVELLFHELDERTGDIRFVAVLSDGAEQYAAMPGAVYQRIHGDVEDYLYTTGGDFARIDMTWAHEALGLLHELG</sequence>
<proteinExistence type="predicted"/>
<dbReference type="AlphaFoldDB" id="A0A923LUK4"/>
<dbReference type="RefSeq" id="WP_054326163.1">
    <property type="nucleotide sequence ID" value="NZ_JACOPL010000004.1"/>
</dbReference>